<organism evidence="1 2">
    <name type="scientific">Cyprinus carpio</name>
    <name type="common">Common carp</name>
    <dbReference type="NCBI Taxonomy" id="7962"/>
    <lineage>
        <taxon>Eukaryota</taxon>
        <taxon>Metazoa</taxon>
        <taxon>Chordata</taxon>
        <taxon>Craniata</taxon>
        <taxon>Vertebrata</taxon>
        <taxon>Euteleostomi</taxon>
        <taxon>Actinopterygii</taxon>
        <taxon>Neopterygii</taxon>
        <taxon>Teleostei</taxon>
        <taxon>Ostariophysi</taxon>
        <taxon>Cypriniformes</taxon>
        <taxon>Cyprinidae</taxon>
        <taxon>Cyprininae</taxon>
        <taxon>Cyprinus</taxon>
    </lineage>
</organism>
<dbReference type="Ensembl" id="ENSCCRT00010108672.1">
    <property type="protein sequence ID" value="ENSCCRP00010097970.1"/>
    <property type="gene ID" value="ENSCCRG00010042938.1"/>
</dbReference>
<name>A0A8C1R9X5_CYPCA</name>
<keyword evidence="2" id="KW-1185">Reference proteome</keyword>
<dbReference type="AlphaFoldDB" id="A0A8C1R9X5"/>
<dbReference type="Proteomes" id="UP000694427">
    <property type="component" value="Unplaced"/>
</dbReference>
<proteinExistence type="predicted"/>
<sequence length="60" mass="6856">RQKEPRKASGKILAVLYVKNRRISSVINVTFILKGKSSSTEELSIRVFYESLNVLPILQH</sequence>
<reference evidence="1" key="2">
    <citation type="submission" date="2025-09" db="UniProtKB">
        <authorList>
            <consortium name="Ensembl"/>
        </authorList>
    </citation>
    <scope>IDENTIFICATION</scope>
</reference>
<protein>
    <submittedName>
        <fullName evidence="1">Uncharacterized protein</fullName>
    </submittedName>
</protein>
<evidence type="ECO:0000313" key="2">
    <source>
        <dbReference type="Proteomes" id="UP000694427"/>
    </source>
</evidence>
<evidence type="ECO:0000313" key="1">
    <source>
        <dbReference type="Ensembl" id="ENSCCRP00010097970.1"/>
    </source>
</evidence>
<accession>A0A8C1R9X5</accession>
<reference evidence="1" key="1">
    <citation type="submission" date="2025-08" db="UniProtKB">
        <authorList>
            <consortium name="Ensembl"/>
        </authorList>
    </citation>
    <scope>IDENTIFICATION</scope>
</reference>